<proteinExistence type="predicted"/>
<dbReference type="EMBL" id="FUXM01000054">
    <property type="protein sequence ID" value="SKA26807.1"/>
    <property type="molecule type" value="Genomic_DNA"/>
</dbReference>
<dbReference type="OrthoDB" id="2084556at2"/>
<evidence type="ECO:0000313" key="1">
    <source>
        <dbReference type="EMBL" id="SKA26807.1"/>
    </source>
</evidence>
<protein>
    <submittedName>
        <fullName evidence="1">Uncharacterized protein</fullName>
    </submittedName>
</protein>
<evidence type="ECO:0000313" key="2">
    <source>
        <dbReference type="Proteomes" id="UP000189933"/>
    </source>
</evidence>
<name>A0A1T4SF38_9FIRM</name>
<dbReference type="AlphaFoldDB" id="A0A1T4SF38"/>
<gene>
    <name evidence="1" type="ORF">SAMN02745885_02649</name>
</gene>
<sequence>MRVIYYCELCQEIVDEWEIALTEPDNPSIMEMHMEPTLCPDCMTAMGKDEGWLGQIKYNYLH</sequence>
<reference evidence="2" key="1">
    <citation type="submission" date="2017-02" db="EMBL/GenBank/DDBJ databases">
        <authorList>
            <person name="Varghese N."/>
            <person name="Submissions S."/>
        </authorList>
    </citation>
    <scope>NUCLEOTIDE SEQUENCE [LARGE SCALE GENOMIC DNA]</scope>
    <source>
        <strain evidence="2">DSM 16521</strain>
    </source>
</reference>
<accession>A0A1T4SF38</accession>
<keyword evidence="2" id="KW-1185">Reference proteome</keyword>
<organism evidence="1 2">
    <name type="scientific">Carboxydocella sporoproducens DSM 16521</name>
    <dbReference type="NCBI Taxonomy" id="1121270"/>
    <lineage>
        <taxon>Bacteria</taxon>
        <taxon>Bacillati</taxon>
        <taxon>Bacillota</taxon>
        <taxon>Clostridia</taxon>
        <taxon>Eubacteriales</taxon>
        <taxon>Clostridiales Family XVI. Incertae Sedis</taxon>
        <taxon>Carboxydocella</taxon>
    </lineage>
</organism>
<dbReference type="RefSeq" id="WP_078666607.1">
    <property type="nucleotide sequence ID" value="NZ_FUXM01000054.1"/>
</dbReference>
<dbReference type="Proteomes" id="UP000189933">
    <property type="component" value="Unassembled WGS sequence"/>
</dbReference>